<name>A0A284RQH3_ARMOS</name>
<accession>A0A284RQH3</accession>
<reference evidence="2" key="1">
    <citation type="journal article" date="2017" name="Nat. Ecol. Evol.">
        <title>Genome expansion and lineage-specific genetic innovations in the forest pathogenic fungi Armillaria.</title>
        <authorList>
            <person name="Sipos G."/>
            <person name="Prasanna A.N."/>
            <person name="Walter M.C."/>
            <person name="O'Connor E."/>
            <person name="Balint B."/>
            <person name="Krizsan K."/>
            <person name="Kiss B."/>
            <person name="Hess J."/>
            <person name="Varga T."/>
            <person name="Slot J."/>
            <person name="Riley R."/>
            <person name="Boka B."/>
            <person name="Rigling D."/>
            <person name="Barry K."/>
            <person name="Lee J."/>
            <person name="Mihaltcheva S."/>
            <person name="LaButti K."/>
            <person name="Lipzen A."/>
            <person name="Waldron R."/>
            <person name="Moloney N.M."/>
            <person name="Sperisen C."/>
            <person name="Kredics L."/>
            <person name="Vagvoelgyi C."/>
            <person name="Patrignani A."/>
            <person name="Fitzpatrick D."/>
            <person name="Nagy I."/>
            <person name="Doyle S."/>
            <person name="Anderson J.B."/>
            <person name="Grigoriev I.V."/>
            <person name="Gueldener U."/>
            <person name="Muensterkoetter M."/>
            <person name="Nagy L.G."/>
        </authorList>
    </citation>
    <scope>NUCLEOTIDE SEQUENCE [LARGE SCALE GENOMIC DNA]</scope>
    <source>
        <strain evidence="2">C18/9</strain>
    </source>
</reference>
<dbReference type="OrthoDB" id="2898131at2759"/>
<dbReference type="EMBL" id="FUEG01000013">
    <property type="protein sequence ID" value="SJL11026.1"/>
    <property type="molecule type" value="Genomic_DNA"/>
</dbReference>
<sequence length="371" mass="41872">MPPPPPRVSIAQFIARLSVIAILGGLSALAAISHLCTTAYSTSAYCSSASTLQDRVLSNLTALDIPWTSTCVSDCMDSANAAEIIHSHLQHVHFMMDLLEGTGLRESHQVVLNARIFDYVTRDADRRTLLDNLTAFSVLRKDVGWQFERFLSADFAVSAEFIIQDFKYAIDDLNATAAYERDASIFTVPNRRVMVDTTLRRSLDHLVRSLELRFTLLAMGVPSLLEVVSQVHTHGQRISEELEAEIPRVREAYENIPWWQSVAPIEILSEGTQRKVFTSYHDFLSAKAMHIRERVEHAAIVYDHFAMLRGYFTWYTNGPPSGGVVKRREAGRVRTVTRLLEVMEDLEYRMSSIGTAKISAHRFTCPRLELP</sequence>
<keyword evidence="2" id="KW-1185">Reference proteome</keyword>
<evidence type="ECO:0000313" key="2">
    <source>
        <dbReference type="Proteomes" id="UP000219338"/>
    </source>
</evidence>
<dbReference type="OMA" id="AYENIPW"/>
<evidence type="ECO:0000313" key="1">
    <source>
        <dbReference type="EMBL" id="SJL11026.1"/>
    </source>
</evidence>
<organism evidence="1 2">
    <name type="scientific">Armillaria ostoyae</name>
    <name type="common">Armillaria root rot fungus</name>
    <dbReference type="NCBI Taxonomy" id="47428"/>
    <lineage>
        <taxon>Eukaryota</taxon>
        <taxon>Fungi</taxon>
        <taxon>Dikarya</taxon>
        <taxon>Basidiomycota</taxon>
        <taxon>Agaricomycotina</taxon>
        <taxon>Agaricomycetes</taxon>
        <taxon>Agaricomycetidae</taxon>
        <taxon>Agaricales</taxon>
        <taxon>Marasmiineae</taxon>
        <taxon>Physalacriaceae</taxon>
        <taxon>Armillaria</taxon>
    </lineage>
</organism>
<dbReference type="AlphaFoldDB" id="A0A284RQH3"/>
<dbReference type="Proteomes" id="UP000219338">
    <property type="component" value="Unassembled WGS sequence"/>
</dbReference>
<proteinExistence type="predicted"/>
<protein>
    <submittedName>
        <fullName evidence="1">Uncharacterized protein</fullName>
    </submittedName>
</protein>
<gene>
    <name evidence="1" type="ORF">ARMOST_14427</name>
</gene>